<feature type="signal peptide" evidence="1">
    <location>
        <begin position="1"/>
        <end position="32"/>
    </location>
</feature>
<dbReference type="Gene3D" id="3.20.20.70">
    <property type="entry name" value="Aldolase class I"/>
    <property type="match status" value="1"/>
</dbReference>
<keyword evidence="1" id="KW-0732">Signal</keyword>
<dbReference type="RefSeq" id="WP_150955507.1">
    <property type="nucleotide sequence ID" value="NZ_VZRB01000033.1"/>
</dbReference>
<feature type="domain" description="Glycoside-hydrolase family GH114 TIM-barrel" evidence="2">
    <location>
        <begin position="55"/>
        <end position="284"/>
    </location>
</feature>
<dbReference type="InterPro" id="IPR013785">
    <property type="entry name" value="Aldolase_TIM"/>
</dbReference>
<dbReference type="InterPro" id="IPR017853">
    <property type="entry name" value="GH"/>
</dbReference>
<name>A0A6H9UR00_9ACTN</name>
<evidence type="ECO:0000259" key="2">
    <source>
        <dbReference type="Pfam" id="PF03537"/>
    </source>
</evidence>
<feature type="chain" id="PRO_5026131581" evidence="1">
    <location>
        <begin position="33"/>
        <end position="291"/>
    </location>
</feature>
<dbReference type="InterPro" id="IPR004352">
    <property type="entry name" value="GH114_TIM-barrel"/>
</dbReference>
<dbReference type="PANTHER" id="PTHR35273">
    <property type="entry name" value="ALPHA-1,4 POLYGALACTOSAMINIDASE, PUTATIVE (AFU_ORTHOLOGUE AFUA_3G07890)-RELATED"/>
    <property type="match status" value="1"/>
</dbReference>
<dbReference type="Proteomes" id="UP000442707">
    <property type="component" value="Unassembled WGS sequence"/>
</dbReference>
<dbReference type="SUPFAM" id="SSF51445">
    <property type="entry name" value="(Trans)glycosidases"/>
    <property type="match status" value="1"/>
</dbReference>
<organism evidence="3 4">
    <name type="scientific">Streptomyces luteolifulvus</name>
    <dbReference type="NCBI Taxonomy" id="2615112"/>
    <lineage>
        <taxon>Bacteria</taxon>
        <taxon>Bacillati</taxon>
        <taxon>Actinomycetota</taxon>
        <taxon>Actinomycetes</taxon>
        <taxon>Kitasatosporales</taxon>
        <taxon>Streptomycetaceae</taxon>
        <taxon>Streptomyces</taxon>
    </lineage>
</organism>
<keyword evidence="4" id="KW-1185">Reference proteome</keyword>
<dbReference type="PANTHER" id="PTHR35273:SF2">
    <property type="entry name" value="ALPHA-GALACTOSIDASE"/>
    <property type="match status" value="1"/>
</dbReference>
<dbReference type="EMBL" id="VZRB01000033">
    <property type="protein sequence ID" value="KAB1141261.1"/>
    <property type="molecule type" value="Genomic_DNA"/>
</dbReference>
<comment type="caution">
    <text evidence="3">The sequence shown here is derived from an EMBL/GenBank/DDBJ whole genome shotgun (WGS) entry which is preliminary data.</text>
</comment>
<evidence type="ECO:0000256" key="1">
    <source>
        <dbReference type="SAM" id="SignalP"/>
    </source>
</evidence>
<evidence type="ECO:0000313" key="3">
    <source>
        <dbReference type="EMBL" id="KAB1141261.1"/>
    </source>
</evidence>
<sequence>MRYTRNLRWSAIVASFGLALAGAVVLAPSASATPAPPAPVACTGGPCWHPALNTSWNWVLSSVPTAPYRNVQMYDVDGFNASAADVSSLHNAGIKAVCYISAGSYEDWRPDASQFPASVLGKNNGWPGEKWLDIREIQNESSVLRSIMDARLDMCRAKGFDMVELDNVDGYTNKTGFPLTAADQLYYNATLANDSHARGLTVLQKNDNEQIPDLLPYFDGAMNEQCNQYKECTTAQTGSYGLDQYVAAGKPVFQAEYKLSTSSFCAQDNANNFNGVRFALNLDDTVFEPCR</sequence>
<evidence type="ECO:0000313" key="4">
    <source>
        <dbReference type="Proteomes" id="UP000442707"/>
    </source>
</evidence>
<proteinExistence type="predicted"/>
<reference evidence="3 4" key="1">
    <citation type="submission" date="2019-09" db="EMBL/GenBank/DDBJ databases">
        <title>Screening of Novel Bioactive Compounds from Soil-Associated.</title>
        <authorList>
            <person name="Zhao S."/>
        </authorList>
    </citation>
    <scope>NUCLEOTIDE SEQUENCE [LARGE SCALE GENOMIC DNA]</scope>
    <source>
        <strain evidence="3 4">HIT-DPA4</strain>
    </source>
</reference>
<accession>A0A6H9UR00</accession>
<dbReference type="Pfam" id="PF03537">
    <property type="entry name" value="Glyco_hydro_114"/>
    <property type="match status" value="1"/>
</dbReference>
<gene>
    <name evidence="3" type="ORF">F7R91_33085</name>
</gene>
<dbReference type="AlphaFoldDB" id="A0A6H9UR00"/>
<protein>
    <submittedName>
        <fullName evidence="3">Endo alpha-1,4 polygalactosaminidase</fullName>
    </submittedName>
</protein>